<dbReference type="Proteomes" id="UP001500051">
    <property type="component" value="Unassembled WGS sequence"/>
</dbReference>
<evidence type="ECO:0000256" key="2">
    <source>
        <dbReference type="SAM" id="SignalP"/>
    </source>
</evidence>
<reference evidence="4" key="1">
    <citation type="journal article" date="2019" name="Int. J. Syst. Evol. Microbiol.">
        <title>The Global Catalogue of Microorganisms (GCM) 10K type strain sequencing project: providing services to taxonomists for standard genome sequencing and annotation.</title>
        <authorList>
            <consortium name="The Broad Institute Genomics Platform"/>
            <consortium name="The Broad Institute Genome Sequencing Center for Infectious Disease"/>
            <person name="Wu L."/>
            <person name="Ma J."/>
        </authorList>
    </citation>
    <scope>NUCLEOTIDE SEQUENCE [LARGE SCALE GENOMIC DNA]</scope>
    <source>
        <strain evidence="4">JCM 16548</strain>
    </source>
</reference>
<gene>
    <name evidence="3" type="ORF">GCM10022204_10050</name>
</gene>
<keyword evidence="2" id="KW-0732">Signal</keyword>
<dbReference type="Gene3D" id="2.60.40.420">
    <property type="entry name" value="Cupredoxins - blue copper proteins"/>
    <property type="match status" value="1"/>
</dbReference>
<dbReference type="RefSeq" id="WP_344811168.1">
    <property type="nucleotide sequence ID" value="NZ_BAAAYX010000002.1"/>
</dbReference>
<dbReference type="EMBL" id="BAAAYX010000002">
    <property type="protein sequence ID" value="GAA3696083.1"/>
    <property type="molecule type" value="Genomic_DNA"/>
</dbReference>
<feature type="region of interest" description="Disordered" evidence="1">
    <location>
        <begin position="28"/>
        <end position="77"/>
    </location>
</feature>
<dbReference type="SUPFAM" id="SSF49503">
    <property type="entry name" value="Cupredoxins"/>
    <property type="match status" value="1"/>
</dbReference>
<protein>
    <recommendedName>
        <fullName evidence="5">EfeO-type cupredoxin-like domain-containing protein</fullName>
    </recommendedName>
</protein>
<feature type="chain" id="PRO_5045277464" description="EfeO-type cupredoxin-like domain-containing protein" evidence="2">
    <location>
        <begin position="26"/>
        <end position="165"/>
    </location>
</feature>
<comment type="caution">
    <text evidence="3">The sequence shown here is derived from an EMBL/GenBank/DDBJ whole genome shotgun (WGS) entry which is preliminary data.</text>
</comment>
<organism evidence="3 4">
    <name type="scientific">Microlunatus aurantiacus</name>
    <dbReference type="NCBI Taxonomy" id="446786"/>
    <lineage>
        <taxon>Bacteria</taxon>
        <taxon>Bacillati</taxon>
        <taxon>Actinomycetota</taxon>
        <taxon>Actinomycetes</taxon>
        <taxon>Propionibacteriales</taxon>
        <taxon>Propionibacteriaceae</taxon>
        <taxon>Microlunatus</taxon>
    </lineage>
</organism>
<feature type="compositionally biased region" description="Low complexity" evidence="1">
    <location>
        <begin position="28"/>
        <end position="72"/>
    </location>
</feature>
<proteinExistence type="predicted"/>
<evidence type="ECO:0008006" key="5">
    <source>
        <dbReference type="Google" id="ProtNLM"/>
    </source>
</evidence>
<dbReference type="InterPro" id="IPR008972">
    <property type="entry name" value="Cupredoxin"/>
</dbReference>
<evidence type="ECO:0000313" key="4">
    <source>
        <dbReference type="Proteomes" id="UP001500051"/>
    </source>
</evidence>
<dbReference type="PROSITE" id="PS51257">
    <property type="entry name" value="PROKAR_LIPOPROTEIN"/>
    <property type="match status" value="1"/>
</dbReference>
<name>A0ABP7CTF1_9ACTN</name>
<keyword evidence="4" id="KW-1185">Reference proteome</keyword>
<sequence length="165" mass="16436">MPPAARSPRRRSLAAAALVVCLGLAACGGPTEPGSTPSSSSTGATATPSATTPSPATASTPAADPGSATPSADTADRVVVDITIADGKVSPSGEKVDVAVGQEVQLNVTSDVDDEIHAHTDSADGYALEVKAGVPTTGRFSVTSAGSFEVESHDLEKIIVILNVR</sequence>
<evidence type="ECO:0000256" key="1">
    <source>
        <dbReference type="SAM" id="MobiDB-lite"/>
    </source>
</evidence>
<accession>A0ABP7CTF1</accession>
<evidence type="ECO:0000313" key="3">
    <source>
        <dbReference type="EMBL" id="GAA3696083.1"/>
    </source>
</evidence>
<feature type="signal peptide" evidence="2">
    <location>
        <begin position="1"/>
        <end position="25"/>
    </location>
</feature>